<keyword evidence="1" id="KW-0645">Protease</keyword>
<evidence type="ECO:0000256" key="2">
    <source>
        <dbReference type="ARBA" id="ARBA00022729"/>
    </source>
</evidence>
<evidence type="ECO:0008006" key="7">
    <source>
        <dbReference type="Google" id="ProtNLM"/>
    </source>
</evidence>
<dbReference type="InterPro" id="IPR000126">
    <property type="entry name" value="V8_ser_AS"/>
</dbReference>
<dbReference type="PROSITE" id="PS00673">
    <property type="entry name" value="V8_SER"/>
    <property type="match status" value="1"/>
</dbReference>
<dbReference type="Gene3D" id="2.40.10.10">
    <property type="entry name" value="Trypsin-like serine proteases"/>
    <property type="match status" value="2"/>
</dbReference>
<sequence>MGTFDRARRALGSNTPAEAIRKVRAIVGSKNIPDSEAEAQKALETFQKGEIPTPGQITALEMVIRLMRPVVLTSDGDLGDLPETANRDLQPTELKDEWSGFRGKVRPFVGSIGRIEDAKKSHVGTGFVVGDGLIATNRHVLAVLSGGADVLASGSARIVFKQEAGASNSSSDIGGITEVVHVHPKKDIVVLRAETAGRAPVVFSDDDLKEADRIAAIGYPEKDENNNPLFLTAVFNGKFGVRSAALGEVLDGTEEPDIFHDCSTTQGNSGSPIFSLATAQVVGIHKSGYFMYRNEGISAVEVKNLL</sequence>
<comment type="caution">
    <text evidence="5">The sequence shown here is derived from an EMBL/GenBank/DDBJ whole genome shotgun (WGS) entry which is preliminary data.</text>
</comment>
<dbReference type="PANTHER" id="PTHR43019">
    <property type="entry name" value="SERINE ENDOPROTEASE DEGS"/>
    <property type="match status" value="1"/>
</dbReference>
<dbReference type="Proteomes" id="UP000289546">
    <property type="component" value="Unassembled WGS sequence"/>
</dbReference>
<dbReference type="InterPro" id="IPR009003">
    <property type="entry name" value="Peptidase_S1_PA"/>
</dbReference>
<evidence type="ECO:0000256" key="4">
    <source>
        <dbReference type="ARBA" id="ARBA00022825"/>
    </source>
</evidence>
<keyword evidence="2" id="KW-0732">Signal</keyword>
<protein>
    <recommendedName>
        <fullName evidence="7">Serine protease</fullName>
    </recommendedName>
</protein>
<organism evidence="5 6">
    <name type="scientific">Bradyrhizobium nanningense</name>
    <dbReference type="NCBI Taxonomy" id="1325118"/>
    <lineage>
        <taxon>Bacteria</taxon>
        <taxon>Pseudomonadati</taxon>
        <taxon>Pseudomonadota</taxon>
        <taxon>Alphaproteobacteria</taxon>
        <taxon>Hyphomicrobiales</taxon>
        <taxon>Nitrobacteraceae</taxon>
        <taxon>Bradyrhizobium</taxon>
    </lineage>
</organism>
<dbReference type="PANTHER" id="PTHR43019:SF23">
    <property type="entry name" value="PROTEASE DO-LIKE 5, CHLOROPLASTIC"/>
    <property type="match status" value="1"/>
</dbReference>
<accession>A0A4Q0S4S0</accession>
<reference evidence="5 6" key="1">
    <citation type="submission" date="2015-04" db="EMBL/GenBank/DDBJ databases">
        <title>Comparative genomics of rhizobia nodulating Arachis hypogaea in China.</title>
        <authorList>
            <person name="Li Y."/>
        </authorList>
    </citation>
    <scope>NUCLEOTIDE SEQUENCE [LARGE SCALE GENOMIC DNA]</scope>
    <source>
        <strain evidence="5 6">CCBAU 51757</strain>
    </source>
</reference>
<dbReference type="GO" id="GO:0006508">
    <property type="term" value="P:proteolysis"/>
    <property type="evidence" value="ECO:0007669"/>
    <property type="project" value="UniProtKB-KW"/>
</dbReference>
<dbReference type="InterPro" id="IPR043504">
    <property type="entry name" value="Peptidase_S1_PA_chymotrypsin"/>
</dbReference>
<keyword evidence="6" id="KW-1185">Reference proteome</keyword>
<keyword evidence="3" id="KW-0378">Hydrolase</keyword>
<dbReference type="Pfam" id="PF13365">
    <property type="entry name" value="Trypsin_2"/>
    <property type="match status" value="1"/>
</dbReference>
<proteinExistence type="predicted"/>
<dbReference type="GO" id="GO:0008236">
    <property type="term" value="F:serine-type peptidase activity"/>
    <property type="evidence" value="ECO:0007669"/>
    <property type="project" value="UniProtKB-KW"/>
</dbReference>
<evidence type="ECO:0000313" key="5">
    <source>
        <dbReference type="EMBL" id="RXH28930.1"/>
    </source>
</evidence>
<evidence type="ECO:0000313" key="6">
    <source>
        <dbReference type="Proteomes" id="UP000289546"/>
    </source>
</evidence>
<dbReference type="AlphaFoldDB" id="A0A4Q0S4S0"/>
<evidence type="ECO:0000256" key="3">
    <source>
        <dbReference type="ARBA" id="ARBA00022801"/>
    </source>
</evidence>
<gene>
    <name evidence="5" type="ORF">XH99_14055</name>
</gene>
<keyword evidence="4" id="KW-0720">Serine protease</keyword>
<name>A0A4Q0S4S0_9BRAD</name>
<evidence type="ECO:0000256" key="1">
    <source>
        <dbReference type="ARBA" id="ARBA00022670"/>
    </source>
</evidence>
<dbReference type="SUPFAM" id="SSF50494">
    <property type="entry name" value="Trypsin-like serine proteases"/>
    <property type="match status" value="1"/>
</dbReference>
<dbReference type="EMBL" id="LBJQ01000073">
    <property type="protein sequence ID" value="RXH28930.1"/>
    <property type="molecule type" value="Genomic_DNA"/>
</dbReference>